<organism evidence="2 3">
    <name type="scientific">Luedemannella helvata</name>
    <dbReference type="NCBI Taxonomy" id="349315"/>
    <lineage>
        <taxon>Bacteria</taxon>
        <taxon>Bacillati</taxon>
        <taxon>Actinomycetota</taxon>
        <taxon>Actinomycetes</taxon>
        <taxon>Micromonosporales</taxon>
        <taxon>Micromonosporaceae</taxon>
        <taxon>Luedemannella</taxon>
    </lineage>
</organism>
<evidence type="ECO:0000313" key="3">
    <source>
        <dbReference type="Proteomes" id="UP001500655"/>
    </source>
</evidence>
<dbReference type="InterPro" id="IPR025334">
    <property type="entry name" value="DUF4240"/>
</dbReference>
<sequence>MDEAWFWDIVAGGGPAPDERAAFAAQWQRHLDLANTRPLRDAATLLLGWPNDAEFLDFRRWLIMRGRATFLAALRDPDTLADAVVTPSGVDAGGLEAGWSDGEPAGEWTNLGDRHSLRAAFPRLAARYEGGCR</sequence>
<comment type="caution">
    <text evidence="2">The sequence shown here is derived from an EMBL/GenBank/DDBJ whole genome shotgun (WGS) entry which is preliminary data.</text>
</comment>
<reference evidence="2 3" key="1">
    <citation type="journal article" date="2019" name="Int. J. Syst. Evol. Microbiol.">
        <title>The Global Catalogue of Microorganisms (GCM) 10K type strain sequencing project: providing services to taxonomists for standard genome sequencing and annotation.</title>
        <authorList>
            <consortium name="The Broad Institute Genomics Platform"/>
            <consortium name="The Broad Institute Genome Sequencing Center for Infectious Disease"/>
            <person name="Wu L."/>
            <person name="Ma J."/>
        </authorList>
    </citation>
    <scope>NUCLEOTIDE SEQUENCE [LARGE SCALE GENOMIC DNA]</scope>
    <source>
        <strain evidence="2 3">JCM 13249</strain>
    </source>
</reference>
<feature type="domain" description="DUF4240" evidence="1">
    <location>
        <begin position="17"/>
        <end position="87"/>
    </location>
</feature>
<evidence type="ECO:0000313" key="2">
    <source>
        <dbReference type="EMBL" id="GAA1765390.1"/>
    </source>
</evidence>
<keyword evidence="3" id="KW-1185">Reference proteome</keyword>
<gene>
    <name evidence="2" type="ORF">GCM10009681_40550</name>
</gene>
<dbReference type="Proteomes" id="UP001500655">
    <property type="component" value="Unassembled WGS sequence"/>
</dbReference>
<dbReference type="RefSeq" id="WP_344084213.1">
    <property type="nucleotide sequence ID" value="NZ_BAAALS010000021.1"/>
</dbReference>
<evidence type="ECO:0000259" key="1">
    <source>
        <dbReference type="Pfam" id="PF14024"/>
    </source>
</evidence>
<protein>
    <recommendedName>
        <fullName evidence="1">DUF4240 domain-containing protein</fullName>
    </recommendedName>
</protein>
<dbReference type="EMBL" id="BAAALS010000021">
    <property type="protein sequence ID" value="GAA1765390.1"/>
    <property type="molecule type" value="Genomic_DNA"/>
</dbReference>
<dbReference type="Pfam" id="PF14024">
    <property type="entry name" value="DUF4240"/>
    <property type="match status" value="1"/>
</dbReference>
<accession>A0ABN2KTD8</accession>
<name>A0ABN2KTD8_9ACTN</name>
<proteinExistence type="predicted"/>